<accession>A0A6L2L225</accession>
<dbReference type="Gene3D" id="3.10.10.10">
    <property type="entry name" value="HIV Type 1 Reverse Transcriptase, subunit A, domain 1"/>
    <property type="match status" value="1"/>
</dbReference>
<comment type="caution">
    <text evidence="1">The sequence shown here is derived from an EMBL/GenBank/DDBJ whole genome shotgun (WGS) entry which is preliminary data.</text>
</comment>
<dbReference type="EMBL" id="BKCJ010003380">
    <property type="protein sequence ID" value="GEU54732.1"/>
    <property type="molecule type" value="Genomic_DNA"/>
</dbReference>
<proteinExistence type="predicted"/>
<dbReference type="AlphaFoldDB" id="A0A6L2L225"/>
<evidence type="ECO:0000313" key="1">
    <source>
        <dbReference type="EMBL" id="GEU54732.1"/>
    </source>
</evidence>
<keyword evidence="1" id="KW-0548">Nucleotidyltransferase</keyword>
<keyword evidence="1" id="KW-0808">Transferase</keyword>
<dbReference type="InterPro" id="IPR053134">
    <property type="entry name" value="RNA-dir_DNA_polymerase"/>
</dbReference>
<dbReference type="GO" id="GO:0003964">
    <property type="term" value="F:RNA-directed DNA polymerase activity"/>
    <property type="evidence" value="ECO:0007669"/>
    <property type="project" value="UniProtKB-KW"/>
</dbReference>
<keyword evidence="1" id="KW-0695">RNA-directed DNA polymerase</keyword>
<dbReference type="SUPFAM" id="SSF56672">
    <property type="entry name" value="DNA/RNA polymerases"/>
    <property type="match status" value="1"/>
</dbReference>
<sequence length="322" mass="36213">MEEIEVQGEMHQLLGFVPTRIFLTINHATLVSIGIDEAYEMPWKELVKLMIEEYCPRNAIQKLENKMVPEESDKIERLIWGFPDNIQGPCTVKCTSCKKVGHMARNQNCGNKAANNDSHRRAYALRGGDGNPDSNVVTGILLVQQVEFQIDLVLGVAPVARAPYRLALSKMQDFSAQLQELTDKGFIRPSSIHGLDEPCVKPIPGQSVKYEWGVKEEVAFQLLKQKLCSAPILVLPEGSENFMVYCDASWATQQLNSGNSFALTVAKYSSSRIFITSSGNALEHFIPNNPPLNLMLHLQSSFYNQMLIWRGCFNQLFILDYL</sequence>
<dbReference type="PANTHER" id="PTHR24559:SF427">
    <property type="entry name" value="RNA-DIRECTED DNA POLYMERASE"/>
    <property type="match status" value="1"/>
</dbReference>
<dbReference type="PANTHER" id="PTHR24559">
    <property type="entry name" value="TRANSPOSON TY3-I GAG-POL POLYPROTEIN"/>
    <property type="match status" value="1"/>
</dbReference>
<protein>
    <submittedName>
        <fullName evidence="1">Reverse transcriptase domain-containing protein</fullName>
    </submittedName>
</protein>
<organism evidence="1">
    <name type="scientific">Tanacetum cinerariifolium</name>
    <name type="common">Dalmatian daisy</name>
    <name type="synonym">Chrysanthemum cinerariifolium</name>
    <dbReference type="NCBI Taxonomy" id="118510"/>
    <lineage>
        <taxon>Eukaryota</taxon>
        <taxon>Viridiplantae</taxon>
        <taxon>Streptophyta</taxon>
        <taxon>Embryophyta</taxon>
        <taxon>Tracheophyta</taxon>
        <taxon>Spermatophyta</taxon>
        <taxon>Magnoliopsida</taxon>
        <taxon>eudicotyledons</taxon>
        <taxon>Gunneridae</taxon>
        <taxon>Pentapetalae</taxon>
        <taxon>asterids</taxon>
        <taxon>campanulids</taxon>
        <taxon>Asterales</taxon>
        <taxon>Asteraceae</taxon>
        <taxon>Asteroideae</taxon>
        <taxon>Anthemideae</taxon>
        <taxon>Anthemidinae</taxon>
        <taxon>Tanacetum</taxon>
    </lineage>
</organism>
<name>A0A6L2L225_TANCI</name>
<reference evidence="1" key="1">
    <citation type="journal article" date="2019" name="Sci. Rep.">
        <title>Draft genome of Tanacetum cinerariifolium, the natural source of mosquito coil.</title>
        <authorList>
            <person name="Yamashiro T."/>
            <person name="Shiraishi A."/>
            <person name="Satake H."/>
            <person name="Nakayama K."/>
        </authorList>
    </citation>
    <scope>NUCLEOTIDE SEQUENCE</scope>
</reference>
<gene>
    <name evidence="1" type="ORF">Tci_026710</name>
</gene>
<dbReference type="InterPro" id="IPR043502">
    <property type="entry name" value="DNA/RNA_pol_sf"/>
</dbReference>